<keyword evidence="4" id="KW-1003">Cell membrane</keyword>
<dbReference type="InterPro" id="IPR047200">
    <property type="entry name" value="MFS_YcaD-like"/>
</dbReference>
<evidence type="ECO:0000256" key="7">
    <source>
        <dbReference type="ARBA" id="ARBA00023136"/>
    </source>
</evidence>
<feature type="transmembrane region" description="Helical" evidence="8">
    <location>
        <begin position="164"/>
        <end position="183"/>
    </location>
</feature>
<dbReference type="Gene3D" id="1.20.1250.20">
    <property type="entry name" value="MFS general substrate transporter like domains"/>
    <property type="match status" value="2"/>
</dbReference>
<dbReference type="Proteomes" id="UP000036932">
    <property type="component" value="Unassembled WGS sequence"/>
</dbReference>
<dbReference type="GO" id="GO:0005886">
    <property type="term" value="C:plasma membrane"/>
    <property type="evidence" value="ECO:0007669"/>
    <property type="project" value="UniProtKB-SubCell"/>
</dbReference>
<keyword evidence="5 8" id="KW-0812">Transmembrane</keyword>
<dbReference type="PROSITE" id="PS00216">
    <property type="entry name" value="SUGAR_TRANSPORT_1"/>
    <property type="match status" value="1"/>
</dbReference>
<feature type="transmembrane region" description="Helical" evidence="8">
    <location>
        <begin position="330"/>
        <end position="350"/>
    </location>
</feature>
<evidence type="ECO:0000256" key="5">
    <source>
        <dbReference type="ARBA" id="ARBA00022692"/>
    </source>
</evidence>
<evidence type="ECO:0000256" key="6">
    <source>
        <dbReference type="ARBA" id="ARBA00022989"/>
    </source>
</evidence>
<dbReference type="EMBL" id="LIUT01000001">
    <property type="protein sequence ID" value="KOR88964.1"/>
    <property type="molecule type" value="Genomic_DNA"/>
</dbReference>
<dbReference type="PROSITE" id="PS50850">
    <property type="entry name" value="MFS"/>
    <property type="match status" value="1"/>
</dbReference>
<gene>
    <name evidence="10" type="ORF">AM231_07160</name>
</gene>
<dbReference type="InterPro" id="IPR005829">
    <property type="entry name" value="Sugar_transporter_CS"/>
</dbReference>
<dbReference type="CDD" id="cd17477">
    <property type="entry name" value="MFS_YcaD_like"/>
    <property type="match status" value="1"/>
</dbReference>
<protein>
    <submittedName>
        <fullName evidence="10">MFS transporter</fullName>
    </submittedName>
</protein>
<feature type="transmembrane region" description="Helical" evidence="8">
    <location>
        <begin position="103"/>
        <end position="126"/>
    </location>
</feature>
<evidence type="ECO:0000256" key="8">
    <source>
        <dbReference type="SAM" id="Phobius"/>
    </source>
</evidence>
<feature type="transmembrane region" description="Helical" evidence="8">
    <location>
        <begin position="300"/>
        <end position="323"/>
    </location>
</feature>
<dbReference type="PRINTS" id="PR01035">
    <property type="entry name" value="TCRTETA"/>
</dbReference>
<name>A0A0M1P4K1_9BACL</name>
<reference evidence="11" key="1">
    <citation type="submission" date="2015-08" db="EMBL/GenBank/DDBJ databases">
        <title>Genome sequencing project for genomic taxonomy and phylogenomics of Bacillus-like bacteria.</title>
        <authorList>
            <person name="Liu B."/>
            <person name="Wang J."/>
            <person name="Zhu Y."/>
            <person name="Liu G."/>
            <person name="Chen Q."/>
            <person name="Chen Z."/>
            <person name="Lan J."/>
            <person name="Che J."/>
            <person name="Ge C."/>
            <person name="Shi H."/>
            <person name="Pan Z."/>
            <person name="Liu X."/>
        </authorList>
    </citation>
    <scope>NUCLEOTIDE SEQUENCE [LARGE SCALE GENOMIC DNA]</scope>
    <source>
        <strain evidence="11">FJAT-22460</strain>
    </source>
</reference>
<evidence type="ECO:0000256" key="2">
    <source>
        <dbReference type="ARBA" id="ARBA00007520"/>
    </source>
</evidence>
<dbReference type="PATRIC" id="fig|1705565.3.peg.3348"/>
<dbReference type="Pfam" id="PF07690">
    <property type="entry name" value="MFS_1"/>
    <property type="match status" value="1"/>
</dbReference>
<keyword evidence="6 8" id="KW-1133">Transmembrane helix</keyword>
<accession>A0A0M1P4K1</accession>
<dbReference type="PANTHER" id="PTHR23521:SF2">
    <property type="entry name" value="TRANSPORTER MFS SUPERFAMILY"/>
    <property type="match status" value="1"/>
</dbReference>
<dbReference type="SUPFAM" id="SSF103473">
    <property type="entry name" value="MFS general substrate transporter"/>
    <property type="match status" value="1"/>
</dbReference>
<feature type="transmembrane region" description="Helical" evidence="8">
    <location>
        <begin position="204"/>
        <end position="223"/>
    </location>
</feature>
<comment type="subcellular location">
    <subcellularLocation>
        <location evidence="1">Cell membrane</location>
        <topology evidence="1">Multi-pass membrane protein</topology>
    </subcellularLocation>
</comment>
<feature type="transmembrane region" description="Helical" evidence="8">
    <location>
        <begin position="79"/>
        <end position="97"/>
    </location>
</feature>
<comment type="similarity">
    <text evidence="2">Belongs to the major facilitator superfamily. TCR/Tet family.</text>
</comment>
<proteinExistence type="inferred from homology"/>
<dbReference type="AlphaFoldDB" id="A0A0M1P4K1"/>
<dbReference type="GO" id="GO:0022857">
    <property type="term" value="F:transmembrane transporter activity"/>
    <property type="evidence" value="ECO:0007669"/>
    <property type="project" value="InterPro"/>
</dbReference>
<dbReference type="InterPro" id="IPR036259">
    <property type="entry name" value="MFS_trans_sf"/>
</dbReference>
<feature type="transmembrane region" description="Helical" evidence="8">
    <location>
        <begin position="362"/>
        <end position="384"/>
    </location>
</feature>
<feature type="transmembrane region" description="Helical" evidence="8">
    <location>
        <begin position="50"/>
        <end position="67"/>
    </location>
</feature>
<dbReference type="InterPro" id="IPR011701">
    <property type="entry name" value="MFS"/>
</dbReference>
<feature type="transmembrane region" description="Helical" evidence="8">
    <location>
        <begin position="276"/>
        <end position="294"/>
    </location>
</feature>
<evidence type="ECO:0000256" key="1">
    <source>
        <dbReference type="ARBA" id="ARBA00004651"/>
    </source>
</evidence>
<dbReference type="InterPro" id="IPR001958">
    <property type="entry name" value="Tet-R_TetA/multi-R_MdtG-like"/>
</dbReference>
<dbReference type="OrthoDB" id="478565at2"/>
<dbReference type="PANTHER" id="PTHR23521">
    <property type="entry name" value="TRANSPORTER MFS SUPERFAMILY"/>
    <property type="match status" value="1"/>
</dbReference>
<feature type="transmembrane region" description="Helical" evidence="8">
    <location>
        <begin position="12"/>
        <end position="38"/>
    </location>
</feature>
<keyword evidence="7 8" id="KW-0472">Membrane</keyword>
<evidence type="ECO:0000259" key="9">
    <source>
        <dbReference type="PROSITE" id="PS50850"/>
    </source>
</evidence>
<keyword evidence="3" id="KW-0813">Transport</keyword>
<sequence length="392" mass="41814">MTEDANPRQGRTHYFILIAVVVAAGLSQGLLLPVLAIFLERMGISSSMNGLNAAALYVGSFAMTLVAERLLGWIGFKKLIVSGLVLVMLSLVAFPLIPSVAIWFVLRVLVGIGDSALHYAAQLWVLMMSTSQNRGRSISLYGMSYGLGFSIGPLGIPLLHYGEAVPFAVLAVLFLVILLVVWFKLPNLKPEKSESGSTQPSGRYLKSFRLAWFALLPAFLYGYMEAGINSNFPVYGLRSGFTLGEISALLPFVGIGGLVLQLPLGIWSDKFGRKRVLSIAGIVGGSCFLLVPAAGTNFWAVLVLLTIAGGLVGSFFSLGLAYAADILPRLLLPAANVVASFHFNVGSIAGPNVGGAIMETGWNGGFFILLGGLYILFASTGLWFKIKTRSQA</sequence>
<organism evidence="10 11">
    <name type="scientific">Paenibacillus solani</name>
    <dbReference type="NCBI Taxonomy" id="1705565"/>
    <lineage>
        <taxon>Bacteria</taxon>
        <taxon>Bacillati</taxon>
        <taxon>Bacillota</taxon>
        <taxon>Bacilli</taxon>
        <taxon>Bacillales</taxon>
        <taxon>Paenibacillaceae</taxon>
        <taxon>Paenibacillus</taxon>
    </lineage>
</organism>
<evidence type="ECO:0000256" key="3">
    <source>
        <dbReference type="ARBA" id="ARBA00022448"/>
    </source>
</evidence>
<evidence type="ECO:0000256" key="4">
    <source>
        <dbReference type="ARBA" id="ARBA00022475"/>
    </source>
</evidence>
<comment type="caution">
    <text evidence="10">The sequence shown here is derived from an EMBL/GenBank/DDBJ whole genome shotgun (WGS) entry which is preliminary data.</text>
</comment>
<feature type="transmembrane region" description="Helical" evidence="8">
    <location>
        <begin position="138"/>
        <end position="158"/>
    </location>
</feature>
<feature type="transmembrane region" description="Helical" evidence="8">
    <location>
        <begin position="243"/>
        <end position="264"/>
    </location>
</feature>
<keyword evidence="11" id="KW-1185">Reference proteome</keyword>
<dbReference type="InterPro" id="IPR020846">
    <property type="entry name" value="MFS_dom"/>
</dbReference>
<feature type="domain" description="Major facilitator superfamily (MFS) profile" evidence="9">
    <location>
        <begin position="13"/>
        <end position="389"/>
    </location>
</feature>
<dbReference type="RefSeq" id="WP_054401958.1">
    <property type="nucleotide sequence ID" value="NZ_LIUT01000001.1"/>
</dbReference>
<evidence type="ECO:0000313" key="11">
    <source>
        <dbReference type="Proteomes" id="UP000036932"/>
    </source>
</evidence>
<evidence type="ECO:0000313" key="10">
    <source>
        <dbReference type="EMBL" id="KOR88964.1"/>
    </source>
</evidence>